<proteinExistence type="predicted"/>
<dbReference type="EnsemblMetazoa" id="RPRC014342-RA">
    <property type="protein sequence ID" value="RPRC014342-PA"/>
    <property type="gene ID" value="RPRC014342"/>
</dbReference>
<dbReference type="HOGENOM" id="CLU_2515457_0_0_1"/>
<dbReference type="VEuPathDB" id="VectorBase:RPRC014342"/>
<keyword evidence="2" id="KW-1185">Reference proteome</keyword>
<dbReference type="AlphaFoldDB" id="T1IDH2"/>
<accession>T1IDH2</accession>
<reference evidence="1" key="1">
    <citation type="submission" date="2015-05" db="UniProtKB">
        <authorList>
            <consortium name="EnsemblMetazoa"/>
        </authorList>
    </citation>
    <scope>IDENTIFICATION</scope>
</reference>
<dbReference type="EMBL" id="ACPB03000143">
    <property type="status" value="NOT_ANNOTATED_CDS"/>
    <property type="molecule type" value="Genomic_DNA"/>
</dbReference>
<evidence type="ECO:0000313" key="1">
    <source>
        <dbReference type="EnsemblMetazoa" id="RPRC014342-PA"/>
    </source>
</evidence>
<sequence length="85" mass="9352">MSATDSKHMMSMVEGRYGLKSGSSCWLNTVAETIDTSDDCDIEEPYINMVFTRIIIINILSTAAKSCDNMPVGIHHEPPGAPEEF</sequence>
<evidence type="ECO:0000313" key="2">
    <source>
        <dbReference type="Proteomes" id="UP000015103"/>
    </source>
</evidence>
<protein>
    <submittedName>
        <fullName evidence="1">Uncharacterized protein</fullName>
    </submittedName>
</protein>
<dbReference type="Proteomes" id="UP000015103">
    <property type="component" value="Unassembled WGS sequence"/>
</dbReference>
<organism evidence="1 2">
    <name type="scientific">Rhodnius prolixus</name>
    <name type="common">Triatomid bug</name>
    <dbReference type="NCBI Taxonomy" id="13249"/>
    <lineage>
        <taxon>Eukaryota</taxon>
        <taxon>Metazoa</taxon>
        <taxon>Ecdysozoa</taxon>
        <taxon>Arthropoda</taxon>
        <taxon>Hexapoda</taxon>
        <taxon>Insecta</taxon>
        <taxon>Pterygota</taxon>
        <taxon>Neoptera</taxon>
        <taxon>Paraneoptera</taxon>
        <taxon>Hemiptera</taxon>
        <taxon>Heteroptera</taxon>
        <taxon>Panheteroptera</taxon>
        <taxon>Cimicomorpha</taxon>
        <taxon>Reduviidae</taxon>
        <taxon>Triatominae</taxon>
        <taxon>Rhodnius</taxon>
    </lineage>
</organism>
<name>T1IDH2_RHOPR</name>
<dbReference type="InParanoid" id="T1IDH2"/>